<dbReference type="Proteomes" id="UP000688137">
    <property type="component" value="Unassembled WGS sequence"/>
</dbReference>
<dbReference type="OMA" id="CRDHITT"/>
<protein>
    <submittedName>
        <fullName evidence="1">Uncharacterized protein</fullName>
    </submittedName>
</protein>
<dbReference type="AlphaFoldDB" id="A0A8S1MAZ6"/>
<reference evidence="1" key="1">
    <citation type="submission" date="2021-01" db="EMBL/GenBank/DDBJ databases">
        <authorList>
            <consortium name="Genoscope - CEA"/>
            <person name="William W."/>
        </authorList>
    </citation>
    <scope>NUCLEOTIDE SEQUENCE</scope>
</reference>
<sequence length="255" mass="29261">MIRKKLENLRRERTKKMQNLLPAIVADRMAPSFFYYMFEPYVDFKKIARSDTAQVQLSTPENAIAKGRRCAVQAARKSKALQMMGNQLKLTVDEQIESFAAPEEKGNPIKFEPYSLQRAALYDKGCITCGGPNINVTYHGERHICLKCRDHITTLDGDPVLIFQDDDGEVCVVGISDKKKLYFVQLDELKINGYRCYVTFSNENEIICLLHDSLNDKQKKDLVPPSALWQAEKDEQIRKPKGKNFVILNKQRVLK</sequence>
<name>A0A8S1MAZ6_PARPR</name>
<evidence type="ECO:0000313" key="1">
    <source>
        <dbReference type="EMBL" id="CAD8077588.1"/>
    </source>
</evidence>
<evidence type="ECO:0000313" key="2">
    <source>
        <dbReference type="Proteomes" id="UP000688137"/>
    </source>
</evidence>
<organism evidence="1 2">
    <name type="scientific">Paramecium primaurelia</name>
    <dbReference type="NCBI Taxonomy" id="5886"/>
    <lineage>
        <taxon>Eukaryota</taxon>
        <taxon>Sar</taxon>
        <taxon>Alveolata</taxon>
        <taxon>Ciliophora</taxon>
        <taxon>Intramacronucleata</taxon>
        <taxon>Oligohymenophorea</taxon>
        <taxon>Peniculida</taxon>
        <taxon>Parameciidae</taxon>
        <taxon>Paramecium</taxon>
    </lineage>
</organism>
<comment type="caution">
    <text evidence="1">The sequence shown here is derived from an EMBL/GenBank/DDBJ whole genome shotgun (WGS) entry which is preliminary data.</text>
</comment>
<proteinExistence type="predicted"/>
<keyword evidence="2" id="KW-1185">Reference proteome</keyword>
<accession>A0A8S1MAZ6</accession>
<gene>
    <name evidence="1" type="ORF">PPRIM_AZ9-3.1.T0580188</name>
</gene>
<dbReference type="EMBL" id="CAJJDM010000059">
    <property type="protein sequence ID" value="CAD8077588.1"/>
    <property type="molecule type" value="Genomic_DNA"/>
</dbReference>